<dbReference type="PROSITE" id="PS51257">
    <property type="entry name" value="PROKAR_LIPOPROTEIN"/>
    <property type="match status" value="1"/>
</dbReference>
<gene>
    <name evidence="3" type="ORF">DXA49_09165</name>
</gene>
<dbReference type="InterPro" id="IPR000421">
    <property type="entry name" value="FA58C"/>
</dbReference>
<dbReference type="Proteomes" id="UP000284431">
    <property type="component" value="Unassembled WGS sequence"/>
</dbReference>
<evidence type="ECO:0000313" key="4">
    <source>
        <dbReference type="Proteomes" id="UP000284431"/>
    </source>
</evidence>
<dbReference type="InterPro" id="IPR008979">
    <property type="entry name" value="Galactose-bd-like_sf"/>
</dbReference>
<comment type="caution">
    <text evidence="3">The sequence shown here is derived from an EMBL/GenBank/DDBJ whole genome shotgun (WGS) entry which is preliminary data.</text>
</comment>
<dbReference type="EMBL" id="QSCS01000012">
    <property type="protein sequence ID" value="RGY26076.1"/>
    <property type="molecule type" value="Genomic_DNA"/>
</dbReference>
<feature type="signal peptide" evidence="1">
    <location>
        <begin position="1"/>
        <end position="23"/>
    </location>
</feature>
<feature type="domain" description="F5/8 type C" evidence="2">
    <location>
        <begin position="148"/>
        <end position="278"/>
    </location>
</feature>
<proteinExistence type="predicted"/>
<dbReference type="Pfam" id="PF00754">
    <property type="entry name" value="F5_F8_type_C"/>
    <property type="match status" value="1"/>
</dbReference>
<evidence type="ECO:0000259" key="2">
    <source>
        <dbReference type="Pfam" id="PF00754"/>
    </source>
</evidence>
<dbReference type="AlphaFoldDB" id="A0A413J4H1"/>
<feature type="chain" id="PRO_5030091348" description="F5/8 type C domain-containing protein" evidence="1">
    <location>
        <begin position="24"/>
        <end position="294"/>
    </location>
</feature>
<dbReference type="Gene3D" id="2.60.120.260">
    <property type="entry name" value="Galactose-binding domain-like"/>
    <property type="match status" value="1"/>
</dbReference>
<reference evidence="3 4" key="1">
    <citation type="submission" date="2018-08" db="EMBL/GenBank/DDBJ databases">
        <title>A genome reference for cultivated species of the human gut microbiota.</title>
        <authorList>
            <person name="Zou Y."/>
            <person name="Xue W."/>
            <person name="Luo G."/>
        </authorList>
    </citation>
    <scope>NUCLEOTIDE SEQUENCE [LARGE SCALE GENOMIC DNA]</scope>
    <source>
        <strain evidence="3 4">OF02-6LB</strain>
    </source>
</reference>
<organism evidence="3 4">
    <name type="scientific">Bacteroides caccae</name>
    <dbReference type="NCBI Taxonomy" id="47678"/>
    <lineage>
        <taxon>Bacteria</taxon>
        <taxon>Pseudomonadati</taxon>
        <taxon>Bacteroidota</taxon>
        <taxon>Bacteroidia</taxon>
        <taxon>Bacteroidales</taxon>
        <taxon>Bacteroidaceae</taxon>
        <taxon>Bacteroides</taxon>
    </lineage>
</organism>
<keyword evidence="1" id="KW-0732">Signal</keyword>
<evidence type="ECO:0000256" key="1">
    <source>
        <dbReference type="SAM" id="SignalP"/>
    </source>
</evidence>
<name>A0A413J4H1_9BACE</name>
<accession>A0A413J4H1</accession>
<protein>
    <recommendedName>
        <fullName evidence="2">F5/8 type C domain-containing protein</fullName>
    </recommendedName>
</protein>
<dbReference type="SUPFAM" id="SSF49785">
    <property type="entry name" value="Galactose-binding domain-like"/>
    <property type="match status" value="1"/>
</dbReference>
<evidence type="ECO:0000313" key="3">
    <source>
        <dbReference type="EMBL" id="RGY26076.1"/>
    </source>
</evidence>
<sequence length="294" mass="32753">MTIMKKNIFLLAVTLLLIGFASCSDEDTKPIIPSDVIDLSADTQDKPGYIVLRWATPDDNTIRYIKVSYYDYLLEQDVVRLASVYADSVLIPDTRKKFGEYEFKVQSYSETGDAGNVQTIKAVSEPAPVQVVFGESKQIALTVDQLSTNAQEKSEGPIANLIDGDASANSYFHSTWNNPIPAAPHWFQIDVKKEITYFKYESVARNGSNIPDDVDIMGSNDGVHFELIENLTKAKNGMLMSTSPYTSPVMGNNSKPYRYIRYSVNHTNTGSVFFSMSEFKLFEVDASVVDPEAD</sequence>